<dbReference type="AlphaFoldDB" id="A0A914ZTS1"/>
<reference evidence="3 4" key="1">
    <citation type="submission" date="2022-11" db="UniProtKB">
        <authorList>
            <consortium name="WormBaseParasite"/>
        </authorList>
    </citation>
    <scope>IDENTIFICATION</scope>
</reference>
<accession>A0A914ZTS1</accession>
<feature type="compositionally biased region" description="Basic and acidic residues" evidence="1">
    <location>
        <begin position="21"/>
        <end position="35"/>
    </location>
</feature>
<evidence type="ECO:0000313" key="2">
    <source>
        <dbReference type="Proteomes" id="UP000887569"/>
    </source>
</evidence>
<dbReference type="WBParaSite" id="PgB21_g028_t01">
    <property type="protein sequence ID" value="PgB21_g028_t01"/>
    <property type="gene ID" value="PgB21_g028"/>
</dbReference>
<evidence type="ECO:0000256" key="1">
    <source>
        <dbReference type="SAM" id="MobiDB-lite"/>
    </source>
</evidence>
<evidence type="ECO:0000313" key="4">
    <source>
        <dbReference type="WBParaSite" id="PgB21_g028_t02"/>
    </source>
</evidence>
<dbReference type="WBParaSite" id="PgB21_g028_t02">
    <property type="protein sequence ID" value="PgB21_g028_t02"/>
    <property type="gene ID" value="PgB21_g028"/>
</dbReference>
<sequence length="35" mass="3667">MAVCESEAPSISDSGGSHEAQPSRDGNDEVSSHHR</sequence>
<evidence type="ECO:0000313" key="3">
    <source>
        <dbReference type="WBParaSite" id="PgB21_g028_t01"/>
    </source>
</evidence>
<name>A0A914ZTS1_PARUN</name>
<keyword evidence="2" id="KW-1185">Reference proteome</keyword>
<protein>
    <submittedName>
        <fullName evidence="3 4">Uncharacterized protein</fullName>
    </submittedName>
</protein>
<proteinExistence type="predicted"/>
<dbReference type="Proteomes" id="UP000887569">
    <property type="component" value="Unplaced"/>
</dbReference>
<organism evidence="2 3">
    <name type="scientific">Parascaris univalens</name>
    <name type="common">Nematode worm</name>
    <dbReference type="NCBI Taxonomy" id="6257"/>
    <lineage>
        <taxon>Eukaryota</taxon>
        <taxon>Metazoa</taxon>
        <taxon>Ecdysozoa</taxon>
        <taxon>Nematoda</taxon>
        <taxon>Chromadorea</taxon>
        <taxon>Rhabditida</taxon>
        <taxon>Spirurina</taxon>
        <taxon>Ascaridomorpha</taxon>
        <taxon>Ascaridoidea</taxon>
        <taxon>Ascarididae</taxon>
        <taxon>Parascaris</taxon>
    </lineage>
</organism>
<feature type="region of interest" description="Disordered" evidence="1">
    <location>
        <begin position="1"/>
        <end position="35"/>
    </location>
</feature>